<evidence type="ECO:0000313" key="4">
    <source>
        <dbReference type="Proteomes" id="UP000666915"/>
    </source>
</evidence>
<dbReference type="InterPro" id="IPR002539">
    <property type="entry name" value="MaoC-like_dom"/>
</dbReference>
<dbReference type="RefSeq" id="WP_208271860.1">
    <property type="nucleotide sequence ID" value="NZ_BAAAGM010000029.1"/>
</dbReference>
<name>A0ABS3RBE5_9ACTN</name>
<dbReference type="Gene3D" id="3.10.129.10">
    <property type="entry name" value="Hotdog Thioesterase"/>
    <property type="match status" value="1"/>
</dbReference>
<gene>
    <name evidence="3" type="ORF">J4557_39105</name>
</gene>
<feature type="domain" description="MaoC-like" evidence="2">
    <location>
        <begin position="15"/>
        <end position="114"/>
    </location>
</feature>
<sequence length="131" mass="14254">MTAVAVGDAVPELVRRIELADMIAYAGATWDWQRMHYDPAFLEQRRLPAPVVDGQVFGALLAEQVQDWLGPSAGLATLRFRFKNLVFANETVRCTGTVTAVDGGLVTIEQQVEVVEDGRIAVAPAGCEVRL</sequence>
<dbReference type="SUPFAM" id="SSF54637">
    <property type="entry name" value="Thioesterase/thiol ester dehydrase-isomerase"/>
    <property type="match status" value="1"/>
</dbReference>
<evidence type="ECO:0000256" key="1">
    <source>
        <dbReference type="ARBA" id="ARBA00005254"/>
    </source>
</evidence>
<proteinExistence type="inferred from homology"/>
<dbReference type="Pfam" id="PF01575">
    <property type="entry name" value="MaoC_dehydratas"/>
    <property type="match status" value="1"/>
</dbReference>
<accession>A0ABS3RBE5</accession>
<organism evidence="3 4">
    <name type="scientific">Actinomadura nitritigenes</name>
    <dbReference type="NCBI Taxonomy" id="134602"/>
    <lineage>
        <taxon>Bacteria</taxon>
        <taxon>Bacillati</taxon>
        <taxon>Actinomycetota</taxon>
        <taxon>Actinomycetes</taxon>
        <taxon>Streptosporangiales</taxon>
        <taxon>Thermomonosporaceae</taxon>
        <taxon>Actinomadura</taxon>
    </lineage>
</organism>
<comment type="caution">
    <text evidence="3">The sequence shown here is derived from an EMBL/GenBank/DDBJ whole genome shotgun (WGS) entry which is preliminary data.</text>
</comment>
<reference evidence="3 4" key="1">
    <citation type="submission" date="2021-03" db="EMBL/GenBank/DDBJ databases">
        <authorList>
            <person name="Kanchanasin P."/>
            <person name="Saeng-In P."/>
            <person name="Phongsopitanun W."/>
            <person name="Yuki M."/>
            <person name="Kudo T."/>
            <person name="Ohkuma M."/>
            <person name="Tanasupawat S."/>
        </authorList>
    </citation>
    <scope>NUCLEOTIDE SEQUENCE [LARGE SCALE GENOMIC DNA]</scope>
    <source>
        <strain evidence="3 4">L46</strain>
    </source>
</reference>
<protein>
    <recommendedName>
        <fullName evidence="2">MaoC-like domain-containing protein</fullName>
    </recommendedName>
</protein>
<dbReference type="InterPro" id="IPR029069">
    <property type="entry name" value="HotDog_dom_sf"/>
</dbReference>
<comment type="similarity">
    <text evidence="1">Belongs to the enoyl-CoA hydratase/isomerase family.</text>
</comment>
<dbReference type="EMBL" id="JAGEOK010000034">
    <property type="protein sequence ID" value="MBO2443553.1"/>
    <property type="molecule type" value="Genomic_DNA"/>
</dbReference>
<dbReference type="Proteomes" id="UP000666915">
    <property type="component" value="Unassembled WGS sequence"/>
</dbReference>
<evidence type="ECO:0000313" key="3">
    <source>
        <dbReference type="EMBL" id="MBO2443553.1"/>
    </source>
</evidence>
<keyword evidence="4" id="KW-1185">Reference proteome</keyword>
<evidence type="ECO:0000259" key="2">
    <source>
        <dbReference type="Pfam" id="PF01575"/>
    </source>
</evidence>